<organism evidence="1">
    <name type="scientific">uncultured Craurococcus sp</name>
    <dbReference type="NCBI Taxonomy" id="1135998"/>
    <lineage>
        <taxon>Bacteria</taxon>
        <taxon>Pseudomonadati</taxon>
        <taxon>Pseudomonadota</taxon>
        <taxon>Alphaproteobacteria</taxon>
        <taxon>Acetobacterales</taxon>
        <taxon>Acetobacteraceae</taxon>
        <taxon>Craurococcus</taxon>
        <taxon>environmental samples</taxon>
    </lineage>
</organism>
<feature type="non-terminal residue" evidence="1">
    <location>
        <position position="1"/>
    </location>
</feature>
<evidence type="ECO:0000313" key="1">
    <source>
        <dbReference type="EMBL" id="CAA9259932.1"/>
    </source>
</evidence>
<protein>
    <submittedName>
        <fullName evidence="1">Uncharacterized protein</fullName>
    </submittedName>
</protein>
<dbReference type="AlphaFoldDB" id="A0A6J4IRF4"/>
<name>A0A6J4IRF4_9PROT</name>
<proteinExistence type="predicted"/>
<feature type="non-terminal residue" evidence="1">
    <location>
        <position position="38"/>
    </location>
</feature>
<gene>
    <name evidence="1" type="ORF">AVDCRST_MAG27-2487</name>
</gene>
<accession>A0A6J4IRF4</accession>
<reference evidence="1" key="1">
    <citation type="submission" date="2020-02" db="EMBL/GenBank/DDBJ databases">
        <authorList>
            <person name="Meier V. D."/>
        </authorList>
    </citation>
    <scope>NUCLEOTIDE SEQUENCE</scope>
    <source>
        <strain evidence="1">AVDCRST_MAG27</strain>
    </source>
</reference>
<sequence>ASTCSSVRSTRLLPWTARIGRSLSRRRTTACGQGRGCA</sequence>
<dbReference type="EMBL" id="CADCTD010000114">
    <property type="protein sequence ID" value="CAA9259932.1"/>
    <property type="molecule type" value="Genomic_DNA"/>
</dbReference>